<dbReference type="Proteomes" id="UP000001542">
    <property type="component" value="Unassembled WGS sequence"/>
</dbReference>
<evidence type="ECO:0000313" key="1">
    <source>
        <dbReference type="EMBL" id="EAY21747.1"/>
    </source>
</evidence>
<protein>
    <submittedName>
        <fullName evidence="1">Uncharacterized protein</fullName>
    </submittedName>
</protein>
<dbReference type="KEGG" id="tva:5467299"/>
<reference evidence="1" key="1">
    <citation type="submission" date="2006-10" db="EMBL/GenBank/DDBJ databases">
        <authorList>
            <person name="Amadeo P."/>
            <person name="Zhao Q."/>
            <person name="Wortman J."/>
            <person name="Fraser-Liggett C."/>
            <person name="Carlton J."/>
        </authorList>
    </citation>
    <scope>NUCLEOTIDE SEQUENCE</scope>
    <source>
        <strain evidence="1">G3</strain>
    </source>
</reference>
<name>A2DCX3_TRIV3</name>
<gene>
    <name evidence="1" type="ORF">TVAG_237730</name>
</gene>
<evidence type="ECO:0000313" key="2">
    <source>
        <dbReference type="Proteomes" id="UP000001542"/>
    </source>
</evidence>
<reference evidence="1" key="2">
    <citation type="journal article" date="2007" name="Science">
        <title>Draft genome sequence of the sexually transmitted pathogen Trichomonas vaginalis.</title>
        <authorList>
            <person name="Carlton J.M."/>
            <person name="Hirt R.P."/>
            <person name="Silva J.C."/>
            <person name="Delcher A.L."/>
            <person name="Schatz M."/>
            <person name="Zhao Q."/>
            <person name="Wortman J.R."/>
            <person name="Bidwell S.L."/>
            <person name="Alsmark U.C.M."/>
            <person name="Besteiro S."/>
            <person name="Sicheritz-Ponten T."/>
            <person name="Noel C.J."/>
            <person name="Dacks J.B."/>
            <person name="Foster P.G."/>
            <person name="Simillion C."/>
            <person name="Van de Peer Y."/>
            <person name="Miranda-Saavedra D."/>
            <person name="Barton G.J."/>
            <person name="Westrop G.D."/>
            <person name="Mueller S."/>
            <person name="Dessi D."/>
            <person name="Fiori P.L."/>
            <person name="Ren Q."/>
            <person name="Paulsen I."/>
            <person name="Zhang H."/>
            <person name="Bastida-Corcuera F.D."/>
            <person name="Simoes-Barbosa A."/>
            <person name="Brown M.T."/>
            <person name="Hayes R.D."/>
            <person name="Mukherjee M."/>
            <person name="Okumura C.Y."/>
            <person name="Schneider R."/>
            <person name="Smith A.J."/>
            <person name="Vanacova S."/>
            <person name="Villalvazo M."/>
            <person name="Haas B.J."/>
            <person name="Pertea M."/>
            <person name="Feldblyum T.V."/>
            <person name="Utterback T.R."/>
            <person name="Shu C.L."/>
            <person name="Osoegawa K."/>
            <person name="de Jong P.J."/>
            <person name="Hrdy I."/>
            <person name="Horvathova L."/>
            <person name="Zubacova Z."/>
            <person name="Dolezal P."/>
            <person name="Malik S.B."/>
            <person name="Logsdon J.M. Jr."/>
            <person name="Henze K."/>
            <person name="Gupta A."/>
            <person name="Wang C.C."/>
            <person name="Dunne R.L."/>
            <person name="Upcroft J.A."/>
            <person name="Upcroft P."/>
            <person name="White O."/>
            <person name="Salzberg S.L."/>
            <person name="Tang P."/>
            <person name="Chiu C.-H."/>
            <person name="Lee Y.-S."/>
            <person name="Embley T.M."/>
            <person name="Coombs G.H."/>
            <person name="Mottram J.C."/>
            <person name="Tachezy J."/>
            <person name="Fraser-Liggett C.M."/>
            <person name="Johnson P.J."/>
        </authorList>
    </citation>
    <scope>NUCLEOTIDE SEQUENCE [LARGE SCALE GENOMIC DNA]</scope>
    <source>
        <strain evidence="1">G3</strain>
    </source>
</reference>
<dbReference type="InParanoid" id="A2DCX3"/>
<dbReference type="AlphaFoldDB" id="A2DCX3"/>
<dbReference type="VEuPathDB" id="TrichDB:TVAGG3_0606470"/>
<organism evidence="1 2">
    <name type="scientific">Trichomonas vaginalis (strain ATCC PRA-98 / G3)</name>
    <dbReference type="NCBI Taxonomy" id="412133"/>
    <lineage>
        <taxon>Eukaryota</taxon>
        <taxon>Metamonada</taxon>
        <taxon>Parabasalia</taxon>
        <taxon>Trichomonadida</taxon>
        <taxon>Trichomonadidae</taxon>
        <taxon>Trichomonas</taxon>
    </lineage>
</organism>
<dbReference type="RefSeq" id="XP_001582733.1">
    <property type="nucleotide sequence ID" value="XM_001582683.1"/>
</dbReference>
<accession>A2DCX3</accession>
<proteinExistence type="predicted"/>
<dbReference type="VEuPathDB" id="TrichDB:TVAG_237730"/>
<keyword evidence="2" id="KW-1185">Reference proteome</keyword>
<dbReference type="EMBL" id="DS113188">
    <property type="protein sequence ID" value="EAY21747.1"/>
    <property type="molecule type" value="Genomic_DNA"/>
</dbReference>
<sequence length="576" mass="66810">MDSFANIIIKSYSTVNFLPLVHQILPALFGYYSSYEQLELATQLYTKVIETAPSKLIVELLFPLLNSSVTFRFVEQAMTSYYDNFTGNFEFIKESDAKNFGTSFGFLLIQSAISSLPLLPSQVLNLLKQFFNATTKKDDFTNLFLKHFIFYQAQLWLNHLFVQVSPSLMMIVFNEAINMKTEIGKLFESLMSTESVYDLTKFYTKDGIATPAVVFSVSEIIQCATILDKLNFLPSSISLSEFTSISQGVYNNIVLCQFFLPPNFQVKDEISLDPLIFSKSMVNIPENDEFKNPDVLAMRLHALEVKFKDSEKNSIFNFIETMDRGKEELKEFAYKKYLENLSDCGQIFEKFMRIERKNQMIIDFSEIITFYEEIIYNNYIDKKYSAPDAVLTEISSKISSIGLKKHAILAASETYIKKNFESEQMILNQVDLRFNDLILNKYVVERKRPLFKGKVLKQCISQLRGLDRCTLYLSFNKLMKIISILSVFEDYNDSLELFPQLIDMTGENHFLSKVITLNVVAMKNYLILPNFSQDEISKWNFLEKLLYDIVKIDKWLSDAILQTQELLTMRMEYFVV</sequence>